<dbReference type="EMBL" id="JAAGAX010000017">
    <property type="protein sequence ID" value="KAF2285479.1"/>
    <property type="molecule type" value="Genomic_DNA"/>
</dbReference>
<protein>
    <submittedName>
        <fullName evidence="1">Uncharacterized protein</fullName>
    </submittedName>
</protein>
<proteinExistence type="predicted"/>
<gene>
    <name evidence="1" type="ORF">GH714_004782</name>
</gene>
<organism evidence="1 2">
    <name type="scientific">Hevea brasiliensis</name>
    <name type="common">Para rubber tree</name>
    <name type="synonym">Siphonia brasiliensis</name>
    <dbReference type="NCBI Taxonomy" id="3981"/>
    <lineage>
        <taxon>Eukaryota</taxon>
        <taxon>Viridiplantae</taxon>
        <taxon>Streptophyta</taxon>
        <taxon>Embryophyta</taxon>
        <taxon>Tracheophyta</taxon>
        <taxon>Spermatophyta</taxon>
        <taxon>Magnoliopsida</taxon>
        <taxon>eudicotyledons</taxon>
        <taxon>Gunneridae</taxon>
        <taxon>Pentapetalae</taxon>
        <taxon>rosids</taxon>
        <taxon>fabids</taxon>
        <taxon>Malpighiales</taxon>
        <taxon>Euphorbiaceae</taxon>
        <taxon>Crotonoideae</taxon>
        <taxon>Micrandreae</taxon>
        <taxon>Hevea</taxon>
    </lineage>
</organism>
<comment type="caution">
    <text evidence="1">The sequence shown here is derived from an EMBL/GenBank/DDBJ whole genome shotgun (WGS) entry which is preliminary data.</text>
</comment>
<sequence>MMMEEPPSDRTRPFLQQLEKPYKIELKGINDNRNISELDILDLTLSSSSSFEPQVPFKASSSTTLHKQEQIKAPSTAHVERWLKVAPANSSSAGALKVIDLAQSDGQEENSVTVSEDSDGDVDDICSSCSSNWPLMK</sequence>
<evidence type="ECO:0000313" key="2">
    <source>
        <dbReference type="Proteomes" id="UP000467840"/>
    </source>
</evidence>
<accession>A0A6A6KD97</accession>
<dbReference type="AlphaFoldDB" id="A0A6A6KD97"/>
<reference evidence="1 2" key="1">
    <citation type="journal article" date="2020" name="Mol. Plant">
        <title>The Chromosome-Based Rubber Tree Genome Provides New Insights into Spurge Genome Evolution and Rubber Biosynthesis.</title>
        <authorList>
            <person name="Liu J."/>
            <person name="Shi C."/>
            <person name="Shi C.C."/>
            <person name="Li W."/>
            <person name="Zhang Q.J."/>
            <person name="Zhang Y."/>
            <person name="Li K."/>
            <person name="Lu H.F."/>
            <person name="Shi C."/>
            <person name="Zhu S.T."/>
            <person name="Xiao Z.Y."/>
            <person name="Nan H."/>
            <person name="Yue Y."/>
            <person name="Zhu X.G."/>
            <person name="Wu Y."/>
            <person name="Hong X.N."/>
            <person name="Fan G.Y."/>
            <person name="Tong Y."/>
            <person name="Zhang D."/>
            <person name="Mao C.L."/>
            <person name="Liu Y.L."/>
            <person name="Hao S.J."/>
            <person name="Liu W.Q."/>
            <person name="Lv M.Q."/>
            <person name="Zhang H.B."/>
            <person name="Liu Y."/>
            <person name="Hu-Tang G.R."/>
            <person name="Wang J.P."/>
            <person name="Wang J.H."/>
            <person name="Sun Y.H."/>
            <person name="Ni S.B."/>
            <person name="Chen W.B."/>
            <person name="Zhang X.C."/>
            <person name="Jiao Y.N."/>
            <person name="Eichler E.E."/>
            <person name="Li G.H."/>
            <person name="Liu X."/>
            <person name="Gao L.Z."/>
        </authorList>
    </citation>
    <scope>NUCLEOTIDE SEQUENCE [LARGE SCALE GENOMIC DNA]</scope>
    <source>
        <strain evidence="2">cv. GT1</strain>
        <tissue evidence="1">Leaf</tissue>
    </source>
</reference>
<evidence type="ECO:0000313" key="1">
    <source>
        <dbReference type="EMBL" id="KAF2285479.1"/>
    </source>
</evidence>
<name>A0A6A6KD97_HEVBR</name>
<dbReference type="Proteomes" id="UP000467840">
    <property type="component" value="Chromosome 3"/>
</dbReference>
<keyword evidence="2" id="KW-1185">Reference proteome</keyword>